<dbReference type="InterPro" id="IPR027806">
    <property type="entry name" value="HARBI1_dom"/>
</dbReference>
<evidence type="ECO:0000256" key="5">
    <source>
        <dbReference type="ARBA" id="ARBA00022723"/>
    </source>
</evidence>
<evidence type="ECO:0000256" key="3">
    <source>
        <dbReference type="ARBA" id="ARBA00006958"/>
    </source>
</evidence>
<dbReference type="InterPro" id="IPR045249">
    <property type="entry name" value="HARBI1-like"/>
</dbReference>
<evidence type="ECO:0000313" key="10">
    <source>
        <dbReference type="Ensembl" id="ENSKMAP00000019401.1"/>
    </source>
</evidence>
<organism evidence="10 11">
    <name type="scientific">Kryptolebias marmoratus</name>
    <name type="common">Mangrove killifish</name>
    <name type="synonym">Rivulus marmoratus</name>
    <dbReference type="NCBI Taxonomy" id="37003"/>
    <lineage>
        <taxon>Eukaryota</taxon>
        <taxon>Metazoa</taxon>
        <taxon>Chordata</taxon>
        <taxon>Craniata</taxon>
        <taxon>Vertebrata</taxon>
        <taxon>Euteleostomi</taxon>
        <taxon>Actinopterygii</taxon>
        <taxon>Neopterygii</taxon>
        <taxon>Teleostei</taxon>
        <taxon>Neoteleostei</taxon>
        <taxon>Acanthomorphata</taxon>
        <taxon>Ovalentaria</taxon>
        <taxon>Atherinomorphae</taxon>
        <taxon>Cyprinodontiformes</taxon>
        <taxon>Rivulidae</taxon>
        <taxon>Kryptolebias</taxon>
    </lineage>
</organism>
<dbReference type="Proteomes" id="UP000264800">
    <property type="component" value="Unplaced"/>
</dbReference>
<dbReference type="PANTHER" id="PTHR22930:SF85">
    <property type="entry name" value="GH03217P-RELATED"/>
    <property type="match status" value="1"/>
</dbReference>
<evidence type="ECO:0000256" key="1">
    <source>
        <dbReference type="ARBA" id="ARBA00001968"/>
    </source>
</evidence>
<name>A0A3Q3ASA1_KRYMA</name>
<accession>A0A3Q3ASA1</accession>
<dbReference type="AlphaFoldDB" id="A0A3Q3ASA1"/>
<reference evidence="10" key="2">
    <citation type="submission" date="2025-09" db="UniProtKB">
        <authorList>
            <consortium name="Ensembl"/>
        </authorList>
    </citation>
    <scope>IDENTIFICATION</scope>
</reference>
<feature type="region of interest" description="Disordered" evidence="8">
    <location>
        <begin position="314"/>
        <end position="340"/>
    </location>
</feature>
<comment type="cofactor">
    <cofactor evidence="1">
        <name>a divalent metal cation</name>
        <dbReference type="ChEBI" id="CHEBI:60240"/>
    </cofactor>
</comment>
<keyword evidence="4" id="KW-0540">Nuclease</keyword>
<sequence>MPSFILHYIFIHQHCLVNVILQCDLLFLFHRRTWVNPRSHDWWQLIQTTWTDRDWLKNLTMRKCTFQNLCGVLQPYLTWQHTRYRRPHSVEICVAICLWRLATNLEFRSISHLFGVGILTCCLITQEVITAINTVLKPHYLKRPFVGVIDGTHVPIKAPTNTPADYFNRKGQYSVILRAVVDHKMRIWDVNIGQPGRVHDIQSDKLFPHWNETIEGVNAPLLILGDAAYPLLPRLMKPFRESIAMTADQRNFNYRLSQGRMTVERAFGCLKGRWRCLLKQNESHISLISQVILECCVLHNFYEVHHEQYIGEENEELDDEASEDGGELPAQVPVQRAQDI</sequence>
<proteinExistence type="inferred from homology"/>
<keyword evidence="7" id="KW-0539">Nucleus</keyword>
<dbReference type="GO" id="GO:0046872">
    <property type="term" value="F:metal ion binding"/>
    <property type="evidence" value="ECO:0007669"/>
    <property type="project" value="UniProtKB-KW"/>
</dbReference>
<dbReference type="OMA" id="HIREFSA"/>
<comment type="similarity">
    <text evidence="3">Belongs to the HARBI1 family.</text>
</comment>
<evidence type="ECO:0000313" key="11">
    <source>
        <dbReference type="Proteomes" id="UP000264800"/>
    </source>
</evidence>
<evidence type="ECO:0000256" key="2">
    <source>
        <dbReference type="ARBA" id="ARBA00004123"/>
    </source>
</evidence>
<keyword evidence="11" id="KW-1185">Reference proteome</keyword>
<dbReference type="GeneTree" id="ENSGT00940000163810"/>
<keyword evidence="5" id="KW-0479">Metal-binding</keyword>
<evidence type="ECO:0000256" key="8">
    <source>
        <dbReference type="SAM" id="MobiDB-lite"/>
    </source>
</evidence>
<comment type="subcellular location">
    <subcellularLocation>
        <location evidence="2">Nucleus</location>
    </subcellularLocation>
</comment>
<evidence type="ECO:0000256" key="7">
    <source>
        <dbReference type="ARBA" id="ARBA00023242"/>
    </source>
</evidence>
<protein>
    <recommendedName>
        <fullName evidence="9">DDE Tnp4 domain-containing protein</fullName>
    </recommendedName>
</protein>
<dbReference type="GO" id="GO:0004518">
    <property type="term" value="F:nuclease activity"/>
    <property type="evidence" value="ECO:0007669"/>
    <property type="project" value="UniProtKB-KW"/>
</dbReference>
<evidence type="ECO:0000259" key="9">
    <source>
        <dbReference type="Pfam" id="PF13359"/>
    </source>
</evidence>
<evidence type="ECO:0000256" key="4">
    <source>
        <dbReference type="ARBA" id="ARBA00022722"/>
    </source>
</evidence>
<dbReference type="Ensembl" id="ENSKMAT00000019664.1">
    <property type="protein sequence ID" value="ENSKMAP00000019401.1"/>
    <property type="gene ID" value="ENSKMAG00000014423.1"/>
</dbReference>
<evidence type="ECO:0000256" key="6">
    <source>
        <dbReference type="ARBA" id="ARBA00022801"/>
    </source>
</evidence>
<feature type="domain" description="DDE Tnp4" evidence="9">
    <location>
        <begin position="149"/>
        <end position="300"/>
    </location>
</feature>
<dbReference type="PANTHER" id="PTHR22930">
    <property type="match status" value="1"/>
</dbReference>
<reference evidence="10" key="1">
    <citation type="submission" date="2025-08" db="UniProtKB">
        <authorList>
            <consortium name="Ensembl"/>
        </authorList>
    </citation>
    <scope>IDENTIFICATION</scope>
</reference>
<dbReference type="GO" id="GO:0016787">
    <property type="term" value="F:hydrolase activity"/>
    <property type="evidence" value="ECO:0007669"/>
    <property type="project" value="UniProtKB-KW"/>
</dbReference>
<dbReference type="Pfam" id="PF13359">
    <property type="entry name" value="DDE_Tnp_4"/>
    <property type="match status" value="1"/>
</dbReference>
<keyword evidence="6" id="KW-0378">Hydrolase</keyword>
<feature type="compositionally biased region" description="Acidic residues" evidence="8">
    <location>
        <begin position="314"/>
        <end position="326"/>
    </location>
</feature>
<dbReference type="GO" id="GO:0005634">
    <property type="term" value="C:nucleus"/>
    <property type="evidence" value="ECO:0007669"/>
    <property type="project" value="UniProtKB-SubCell"/>
</dbReference>